<evidence type="ECO:0000313" key="1">
    <source>
        <dbReference type="EMBL" id="CAI4010522.1"/>
    </source>
</evidence>
<gene>
    <name evidence="1" type="ORF">C1SCF055_LOCUS35790</name>
</gene>
<dbReference type="EMBL" id="CAMXCT010004844">
    <property type="protein sequence ID" value="CAI4010522.1"/>
    <property type="molecule type" value="Genomic_DNA"/>
</dbReference>
<dbReference type="EMBL" id="CAMXCT020004844">
    <property type="protein sequence ID" value="CAL1163897.1"/>
    <property type="molecule type" value="Genomic_DNA"/>
</dbReference>
<protein>
    <submittedName>
        <fullName evidence="1">Uncharacterized protein</fullName>
    </submittedName>
</protein>
<feature type="non-terminal residue" evidence="1">
    <location>
        <position position="1"/>
    </location>
</feature>
<dbReference type="EMBL" id="CAMXCT030004844">
    <property type="protein sequence ID" value="CAL4797834.1"/>
    <property type="molecule type" value="Genomic_DNA"/>
</dbReference>
<accession>A0A9P1DIC2</accession>
<dbReference type="Proteomes" id="UP001152797">
    <property type="component" value="Unassembled WGS sequence"/>
</dbReference>
<evidence type="ECO:0000313" key="2">
    <source>
        <dbReference type="EMBL" id="CAL4797834.1"/>
    </source>
</evidence>
<name>A0A9P1DIC2_9DINO</name>
<comment type="caution">
    <text evidence="1">The sequence shown here is derived from an EMBL/GenBank/DDBJ whole genome shotgun (WGS) entry which is preliminary data.</text>
</comment>
<reference evidence="1" key="1">
    <citation type="submission" date="2022-10" db="EMBL/GenBank/DDBJ databases">
        <authorList>
            <person name="Chen Y."/>
            <person name="Dougan E. K."/>
            <person name="Chan C."/>
            <person name="Rhodes N."/>
            <person name="Thang M."/>
        </authorList>
    </citation>
    <scope>NUCLEOTIDE SEQUENCE</scope>
</reference>
<evidence type="ECO:0000313" key="3">
    <source>
        <dbReference type="Proteomes" id="UP001152797"/>
    </source>
</evidence>
<sequence length="144" mass="15445">MAPPWQNGWLLPQGMTELVAPHGKFGFFSTLGLSPAGLSAAASQTLADLSDILKCDGGCTMEDWQHFAASGVFQGQWRSWLRPLTDADGNCWEVPPVELEAVRLRFGSGSCSALPLAQLSVASEASLWLLCRPLALLFGLALLE</sequence>
<reference evidence="2 3" key="2">
    <citation type="submission" date="2024-05" db="EMBL/GenBank/DDBJ databases">
        <authorList>
            <person name="Chen Y."/>
            <person name="Shah S."/>
            <person name="Dougan E. K."/>
            <person name="Thang M."/>
            <person name="Chan C."/>
        </authorList>
    </citation>
    <scope>NUCLEOTIDE SEQUENCE [LARGE SCALE GENOMIC DNA]</scope>
</reference>
<dbReference type="AlphaFoldDB" id="A0A9P1DIC2"/>
<proteinExistence type="predicted"/>
<organism evidence="1">
    <name type="scientific">Cladocopium goreaui</name>
    <dbReference type="NCBI Taxonomy" id="2562237"/>
    <lineage>
        <taxon>Eukaryota</taxon>
        <taxon>Sar</taxon>
        <taxon>Alveolata</taxon>
        <taxon>Dinophyceae</taxon>
        <taxon>Suessiales</taxon>
        <taxon>Symbiodiniaceae</taxon>
        <taxon>Cladocopium</taxon>
    </lineage>
</organism>
<keyword evidence="3" id="KW-1185">Reference proteome</keyword>